<reference evidence="1 2" key="1">
    <citation type="submission" date="2017-05" db="EMBL/GenBank/DDBJ databases">
        <title>Vagococcus spp. assemblies.</title>
        <authorList>
            <person name="Gulvik C.A."/>
        </authorList>
    </citation>
    <scope>NUCLEOTIDE SEQUENCE [LARGE SCALE GENOMIC DNA]</scope>
    <source>
        <strain evidence="1 2">CCUG 41755</strain>
    </source>
</reference>
<organism evidence="1 2">
    <name type="scientific">Vagococcus fessus</name>
    <dbReference type="NCBI Taxonomy" id="120370"/>
    <lineage>
        <taxon>Bacteria</taxon>
        <taxon>Bacillati</taxon>
        <taxon>Bacillota</taxon>
        <taxon>Bacilli</taxon>
        <taxon>Lactobacillales</taxon>
        <taxon>Enterococcaceae</taxon>
        <taxon>Vagococcus</taxon>
    </lineage>
</organism>
<sequence length="146" mass="16822">MNKLFLVLSLSFVLFLTGCGIIPTEKKIYLSEDKIQTINSFENKSDIIQNLGKPSKEITEPKKLTKKLNKAIDLLESQKQDAFSKQDNQTIDELSNITDNCTILLEKLTNGEKVECLIYYWKTNDGSKMKKEVYIYDNTLQFTINQ</sequence>
<name>A0A430AB84_9ENTE</name>
<comment type="caution">
    <text evidence="1">The sequence shown here is derived from an EMBL/GenBank/DDBJ whole genome shotgun (WGS) entry which is preliminary data.</text>
</comment>
<protein>
    <recommendedName>
        <fullName evidence="3">Lipoprotein</fullName>
    </recommendedName>
</protein>
<proteinExistence type="predicted"/>
<accession>A0A430AB84</accession>
<evidence type="ECO:0000313" key="2">
    <source>
        <dbReference type="Proteomes" id="UP000287101"/>
    </source>
</evidence>
<dbReference type="Proteomes" id="UP000287101">
    <property type="component" value="Unassembled WGS sequence"/>
</dbReference>
<dbReference type="RefSeq" id="WP_126829796.1">
    <property type="nucleotide sequence ID" value="NZ_CBCRYB010000013.1"/>
</dbReference>
<evidence type="ECO:0008006" key="3">
    <source>
        <dbReference type="Google" id="ProtNLM"/>
    </source>
</evidence>
<evidence type="ECO:0000313" key="1">
    <source>
        <dbReference type="EMBL" id="RSU04487.1"/>
    </source>
</evidence>
<keyword evidence="2" id="KW-1185">Reference proteome</keyword>
<dbReference type="AlphaFoldDB" id="A0A430AB84"/>
<gene>
    <name evidence="1" type="ORF">CBF31_00255</name>
</gene>
<dbReference type="PROSITE" id="PS51257">
    <property type="entry name" value="PROKAR_LIPOPROTEIN"/>
    <property type="match status" value="1"/>
</dbReference>
<dbReference type="EMBL" id="NGJY01000001">
    <property type="protein sequence ID" value="RSU04487.1"/>
    <property type="molecule type" value="Genomic_DNA"/>
</dbReference>